<evidence type="ECO:0000256" key="2">
    <source>
        <dbReference type="ARBA" id="ARBA00022771"/>
    </source>
</evidence>
<organism evidence="6 7">
    <name type="scientific">Saccoglossus kowalevskii</name>
    <name type="common">Acorn worm</name>
    <dbReference type="NCBI Taxonomy" id="10224"/>
    <lineage>
        <taxon>Eukaryota</taxon>
        <taxon>Metazoa</taxon>
        <taxon>Hemichordata</taxon>
        <taxon>Enteropneusta</taxon>
        <taxon>Harrimaniidae</taxon>
        <taxon>Saccoglossus</taxon>
    </lineage>
</organism>
<dbReference type="Gene3D" id="6.10.140.2220">
    <property type="match status" value="1"/>
</dbReference>
<name>A0ABM0MU85_SACKO</name>
<protein>
    <submittedName>
        <fullName evidence="7">Uncharacterized protein LOC102804951</fullName>
    </submittedName>
</protein>
<dbReference type="Pfam" id="PF01753">
    <property type="entry name" value="zf-MYND"/>
    <property type="match status" value="1"/>
</dbReference>
<keyword evidence="1" id="KW-0479">Metal-binding</keyword>
<proteinExistence type="predicted"/>
<keyword evidence="6" id="KW-1185">Reference proteome</keyword>
<evidence type="ECO:0000256" key="4">
    <source>
        <dbReference type="PROSITE-ProRule" id="PRU00134"/>
    </source>
</evidence>
<dbReference type="Proteomes" id="UP000694865">
    <property type="component" value="Unplaced"/>
</dbReference>
<keyword evidence="2 4" id="KW-0863">Zinc-finger</keyword>
<reference evidence="7" key="1">
    <citation type="submission" date="2025-08" db="UniProtKB">
        <authorList>
            <consortium name="RefSeq"/>
        </authorList>
    </citation>
    <scope>IDENTIFICATION</scope>
    <source>
        <tissue evidence="7">Testes</tissue>
    </source>
</reference>
<evidence type="ECO:0000256" key="3">
    <source>
        <dbReference type="ARBA" id="ARBA00022833"/>
    </source>
</evidence>
<feature type="domain" description="MYND-type" evidence="5">
    <location>
        <begin position="62"/>
        <end position="100"/>
    </location>
</feature>
<dbReference type="InterPro" id="IPR002893">
    <property type="entry name" value="Znf_MYND"/>
</dbReference>
<dbReference type="RefSeq" id="XP_006823576.1">
    <property type="nucleotide sequence ID" value="XM_006823513.1"/>
</dbReference>
<evidence type="ECO:0000313" key="7">
    <source>
        <dbReference type="RefSeq" id="XP_006823576.1"/>
    </source>
</evidence>
<dbReference type="PROSITE" id="PS50865">
    <property type="entry name" value="ZF_MYND_2"/>
    <property type="match status" value="1"/>
</dbReference>
<dbReference type="GeneID" id="102804951"/>
<evidence type="ECO:0000313" key="6">
    <source>
        <dbReference type="Proteomes" id="UP000694865"/>
    </source>
</evidence>
<keyword evidence="3" id="KW-0862">Zinc</keyword>
<dbReference type="SUPFAM" id="SSF144232">
    <property type="entry name" value="HIT/MYND zinc finger-like"/>
    <property type="match status" value="1"/>
</dbReference>
<gene>
    <name evidence="7" type="primary">LOC102804951</name>
</gene>
<evidence type="ECO:0000256" key="1">
    <source>
        <dbReference type="ARBA" id="ARBA00022723"/>
    </source>
</evidence>
<evidence type="ECO:0000259" key="5">
    <source>
        <dbReference type="PROSITE" id="PS50865"/>
    </source>
</evidence>
<sequence>MDRLRNELVKALPSKLKGKPFVFLQETLNVLETVKESKVVVSEIYGGDCIMLKMLPDSAAERFFCRCGAVSQIDCTLCGKQSYCSAKCQSADWPKHMLVCLKADNKLLSQ</sequence>
<accession>A0ABM0MU85</accession>